<evidence type="ECO:0000313" key="15">
    <source>
        <dbReference type="EMBL" id="SHE85757.1"/>
    </source>
</evidence>
<evidence type="ECO:0000256" key="3">
    <source>
        <dbReference type="ARBA" id="ARBA00022763"/>
    </source>
</evidence>
<organism evidence="15 16">
    <name type="scientific">Vibrio gazogenes DSM 21264 = NBRC 103151</name>
    <dbReference type="NCBI Taxonomy" id="1123492"/>
    <lineage>
        <taxon>Bacteria</taxon>
        <taxon>Pseudomonadati</taxon>
        <taxon>Pseudomonadota</taxon>
        <taxon>Gammaproteobacteria</taxon>
        <taxon>Vibrionales</taxon>
        <taxon>Vibrionaceae</taxon>
        <taxon>Vibrio</taxon>
    </lineage>
</organism>
<dbReference type="InterPro" id="IPR027785">
    <property type="entry name" value="UvrD-like_helicase_C"/>
</dbReference>
<comment type="catalytic activity">
    <reaction evidence="11">
        <text>ATP + H2O = ADP + phosphate + H(+)</text>
        <dbReference type="Rhea" id="RHEA:13065"/>
        <dbReference type="ChEBI" id="CHEBI:15377"/>
        <dbReference type="ChEBI" id="CHEBI:15378"/>
        <dbReference type="ChEBI" id="CHEBI:30616"/>
        <dbReference type="ChEBI" id="CHEBI:43474"/>
        <dbReference type="ChEBI" id="CHEBI:456216"/>
        <dbReference type="EC" id="5.6.2.3"/>
    </reaction>
</comment>
<dbReference type="CDD" id="cd18809">
    <property type="entry name" value="SF1_C_RecD"/>
    <property type="match status" value="1"/>
</dbReference>
<dbReference type="NCBIfam" id="TIGR01447">
    <property type="entry name" value="recD"/>
    <property type="match status" value="1"/>
</dbReference>
<keyword evidence="8 11" id="KW-0238">DNA-binding</keyword>
<dbReference type="Gene3D" id="1.10.10.1020">
    <property type="entry name" value="RecBCD complex, subunit RecD, N-terminal domain"/>
    <property type="match status" value="1"/>
</dbReference>
<dbReference type="Pfam" id="PF13538">
    <property type="entry name" value="UvrD_C_2"/>
    <property type="match status" value="1"/>
</dbReference>
<proteinExistence type="inferred from homology"/>
<dbReference type="HAMAP" id="MF_01487">
    <property type="entry name" value="RecD"/>
    <property type="match status" value="1"/>
</dbReference>
<keyword evidence="2 11" id="KW-0547">Nucleotide-binding</keyword>
<protein>
    <recommendedName>
        <fullName evidence="11">RecBCD enzyme subunit RecD</fullName>
        <ecNumber evidence="11">5.6.2.3</ecNumber>
    </recommendedName>
    <alternativeName>
        <fullName evidence="11">DNA 5'-3' helicase subunit RecD</fullName>
    </alternativeName>
    <alternativeName>
        <fullName evidence="11">Exonuclease V subunit RecD</fullName>
        <shortName evidence="11">ExoV subunit RecD</shortName>
    </alternativeName>
    <alternativeName>
        <fullName evidence="11">Helicase/nuclease RecBCD subunit RecD</fullName>
    </alternativeName>
</protein>
<comment type="subunit">
    <text evidence="11">Heterotrimer of RecB, RecC and RecD. All subunits contribute to DNA-binding.</text>
</comment>
<gene>
    <name evidence="11" type="primary">recD</name>
    <name evidence="15" type="ORF">SAMN02745781_00936</name>
</gene>
<dbReference type="Gene3D" id="3.40.50.300">
    <property type="entry name" value="P-loop containing nucleotide triphosphate hydrolases"/>
    <property type="match status" value="3"/>
</dbReference>
<dbReference type="InterPro" id="IPR041451">
    <property type="entry name" value="RecD2_SH13"/>
</dbReference>
<dbReference type="InterPro" id="IPR006344">
    <property type="entry name" value="RecD"/>
</dbReference>
<evidence type="ECO:0000256" key="2">
    <source>
        <dbReference type="ARBA" id="ARBA00022741"/>
    </source>
</evidence>
<evidence type="ECO:0000256" key="11">
    <source>
        <dbReference type="HAMAP-Rule" id="MF_01487"/>
    </source>
</evidence>
<evidence type="ECO:0000259" key="12">
    <source>
        <dbReference type="Pfam" id="PF13538"/>
    </source>
</evidence>
<dbReference type="PANTHER" id="PTHR43788">
    <property type="entry name" value="DNA2/NAM7 HELICASE FAMILY MEMBER"/>
    <property type="match status" value="1"/>
</dbReference>
<feature type="domain" description="RecBCD enzyme subunit RecD N-terminal" evidence="14">
    <location>
        <begin position="13"/>
        <end position="119"/>
    </location>
</feature>
<evidence type="ECO:0000313" key="16">
    <source>
        <dbReference type="Proteomes" id="UP000184159"/>
    </source>
</evidence>
<name>A0A1M4WX84_VIBGA</name>
<keyword evidence="6 11" id="KW-0269">Exonuclease</keyword>
<keyword evidence="3 11" id="KW-0227">DNA damage</keyword>
<evidence type="ECO:0000256" key="5">
    <source>
        <dbReference type="ARBA" id="ARBA00022806"/>
    </source>
</evidence>
<evidence type="ECO:0000256" key="9">
    <source>
        <dbReference type="ARBA" id="ARBA00023204"/>
    </source>
</evidence>
<keyword evidence="1 11" id="KW-0540">Nuclease</keyword>
<accession>A0A1M4WX84</accession>
<reference evidence="16" key="1">
    <citation type="submission" date="2016-11" db="EMBL/GenBank/DDBJ databases">
        <authorList>
            <person name="Varghese N."/>
            <person name="Submissions S."/>
        </authorList>
    </citation>
    <scope>NUCLEOTIDE SEQUENCE [LARGE SCALE GENOMIC DNA]</scope>
    <source>
        <strain evidence="16">DSM 21264</strain>
    </source>
</reference>
<dbReference type="CDD" id="cd17933">
    <property type="entry name" value="DEXSc_RecD-like"/>
    <property type="match status" value="1"/>
</dbReference>
<evidence type="ECO:0000259" key="14">
    <source>
        <dbReference type="Pfam" id="PF21185"/>
    </source>
</evidence>
<dbReference type="NCBIfam" id="NF008127">
    <property type="entry name" value="PRK10875.1"/>
    <property type="match status" value="1"/>
</dbReference>
<dbReference type="PANTHER" id="PTHR43788:SF6">
    <property type="entry name" value="DNA HELICASE B"/>
    <property type="match status" value="1"/>
</dbReference>
<keyword evidence="7 11" id="KW-0067">ATP-binding</keyword>
<dbReference type="GO" id="GO:0043139">
    <property type="term" value="F:5'-3' DNA helicase activity"/>
    <property type="evidence" value="ECO:0007669"/>
    <property type="project" value="UniProtKB-UniRule"/>
</dbReference>
<dbReference type="AlphaFoldDB" id="A0A1M4WX84"/>
<keyword evidence="10 11" id="KW-0413">Isomerase</keyword>
<evidence type="ECO:0000256" key="8">
    <source>
        <dbReference type="ARBA" id="ARBA00023125"/>
    </source>
</evidence>
<dbReference type="GO" id="GO:0005524">
    <property type="term" value="F:ATP binding"/>
    <property type="evidence" value="ECO:0007669"/>
    <property type="project" value="UniProtKB-UniRule"/>
</dbReference>
<dbReference type="FunFam" id="3.40.50.300:FF:000912">
    <property type="entry name" value="RecBCD enzyme subunit RecD"/>
    <property type="match status" value="1"/>
</dbReference>
<dbReference type="Proteomes" id="UP000184159">
    <property type="component" value="Unassembled WGS sequence"/>
</dbReference>
<dbReference type="GO" id="GO:0016887">
    <property type="term" value="F:ATP hydrolysis activity"/>
    <property type="evidence" value="ECO:0007669"/>
    <property type="project" value="RHEA"/>
</dbReference>
<dbReference type="RefSeq" id="WP_072956143.1">
    <property type="nucleotide sequence ID" value="NZ_FQUH01000003.1"/>
</dbReference>
<feature type="domain" description="UvrD-like helicase C-terminal" evidence="12">
    <location>
        <begin position="621"/>
        <end position="667"/>
    </location>
</feature>
<keyword evidence="9 11" id="KW-0234">DNA repair</keyword>
<comment type="miscellaneous">
    <text evidence="11">In the RecBCD complex, RecB has a slow 3'-5' helicase, an exonuclease activity and loads RecA onto ssDNA, RecD has a fast 5'-3' helicase activity, while RecC stimulates the ATPase and processivity of the RecB helicase and contributes to recognition of the Chi site.</text>
</comment>
<evidence type="ECO:0000256" key="10">
    <source>
        <dbReference type="ARBA" id="ARBA00023235"/>
    </source>
</evidence>
<dbReference type="InterPro" id="IPR027417">
    <property type="entry name" value="P-loop_NTPase"/>
</dbReference>
<dbReference type="GO" id="GO:0017116">
    <property type="term" value="F:single-stranded DNA helicase activity"/>
    <property type="evidence" value="ECO:0007669"/>
    <property type="project" value="TreeGrafter"/>
</dbReference>
<keyword evidence="4 11" id="KW-0378">Hydrolase</keyword>
<dbReference type="Pfam" id="PF21185">
    <property type="entry name" value="RecD_N"/>
    <property type="match status" value="1"/>
</dbReference>
<evidence type="ECO:0000256" key="1">
    <source>
        <dbReference type="ARBA" id="ARBA00022722"/>
    </source>
</evidence>
<evidence type="ECO:0000256" key="7">
    <source>
        <dbReference type="ARBA" id="ARBA00022840"/>
    </source>
</evidence>
<feature type="binding site" evidence="11">
    <location>
        <begin position="246"/>
        <end position="253"/>
    </location>
    <ligand>
        <name>ATP</name>
        <dbReference type="ChEBI" id="CHEBI:30616"/>
    </ligand>
</feature>
<comment type="similarity">
    <text evidence="11">Belongs to the RecD family.</text>
</comment>
<dbReference type="GO" id="GO:0000724">
    <property type="term" value="P:double-strand break repair via homologous recombination"/>
    <property type="evidence" value="ECO:0007669"/>
    <property type="project" value="UniProtKB-UniRule"/>
</dbReference>
<dbReference type="Pfam" id="PF18335">
    <property type="entry name" value="SH3_13"/>
    <property type="match status" value="1"/>
</dbReference>
<keyword evidence="5 11" id="KW-0347">Helicase</keyword>
<dbReference type="InterPro" id="IPR050534">
    <property type="entry name" value="Coronavir_polyprotein_1ab"/>
</dbReference>
<dbReference type="Pfam" id="PF13245">
    <property type="entry name" value="AAA_19"/>
    <property type="match status" value="1"/>
</dbReference>
<dbReference type="GO" id="GO:0009338">
    <property type="term" value="C:exodeoxyribonuclease V complex"/>
    <property type="evidence" value="ECO:0007669"/>
    <property type="project" value="InterPro"/>
</dbReference>
<dbReference type="InterPro" id="IPR049550">
    <property type="entry name" value="RecD_N"/>
</dbReference>
<dbReference type="GO" id="GO:0008854">
    <property type="term" value="F:exodeoxyribonuclease V activity"/>
    <property type="evidence" value="ECO:0007669"/>
    <property type="project" value="InterPro"/>
</dbReference>
<evidence type="ECO:0000256" key="4">
    <source>
        <dbReference type="ARBA" id="ARBA00022801"/>
    </source>
</evidence>
<evidence type="ECO:0000259" key="13">
    <source>
        <dbReference type="Pfam" id="PF18335"/>
    </source>
</evidence>
<dbReference type="GO" id="GO:0003677">
    <property type="term" value="F:DNA binding"/>
    <property type="evidence" value="ECO:0007669"/>
    <property type="project" value="UniProtKB-UniRule"/>
</dbReference>
<keyword evidence="16" id="KW-1185">Reference proteome</keyword>
<dbReference type="InterPro" id="IPR041851">
    <property type="entry name" value="RecD_N_sf"/>
</dbReference>
<evidence type="ECO:0000256" key="6">
    <source>
        <dbReference type="ARBA" id="ARBA00022839"/>
    </source>
</evidence>
<dbReference type="SUPFAM" id="SSF52540">
    <property type="entry name" value="P-loop containing nucleoside triphosphate hydrolases"/>
    <property type="match status" value="2"/>
</dbReference>
<dbReference type="EMBL" id="FQUH01000003">
    <property type="protein sequence ID" value="SHE85757.1"/>
    <property type="molecule type" value="Genomic_DNA"/>
</dbReference>
<feature type="domain" description="ATP-dependent RecD2 DNA helicase SH3" evidence="13">
    <location>
        <begin position="542"/>
        <end position="600"/>
    </location>
</feature>
<sequence>MIQLAQSLASLAEKRVIRPLDQQFARFIAHQCSQDQAAVAWLAALVSYELGRGHICVPLVDDEGRVVRSQLLFGHAVAELHMVRDCVESLDWLAVLTHCPLIGEPGSYLPLIFDGKRLYLQRYWFYEHQLALRLQRLSSPVLNDTAQTEYLAETLNQLFPRPYDSLFEALQQVSSVGERQRLVCEYLDVIQESALDWTSIDELLQQASGGSALSGLNMLVPESVCLNWQKVAAAIALSRRFAVISGGPGTGKTTTVARLLAALVSQNHAVQQKLVIKLVAPTGKAAARLTESIGQAVERLTIPTEMKALIPTQASTLHRLLGAIPNSAEFRHHQHNPLHVDLLVVDEASMIDLPMMYKLLMALPDHARLVLLGDKDQLASVEAGAVLGDICAFQTQGYSRSQITQLARLTGYQFASPLPHQDVPALADSLCLLQKSYRFHARSGIGQLAKAVNSGDVSQLFQITQQSYADVQIHGLDSESYHQMLQTLVAEYAHYLHAIADQSAIAERTSPEKKAEYVLRLFHRCRLLCAIREGDFGVIGVNQRVERALSRHQLIRKSDEPWYEGRPVMITRNDHHLELYNGDIGICMRDPQDDRLKVYFEQFDGHVRGFLPSRIPQHETAYAMTIHKSQGSEFDFTLLLLPPDHTPLLTRELVYTGITRARKRLALFTSPKILQAAVRVKTQRVSGLREKMAE</sequence>
<dbReference type="EC" id="5.6.2.3" evidence="11"/>
<comment type="function">
    <text evidence="11">A helicase/nuclease that prepares dsDNA breaks (DSB) for recombinational DNA repair. Binds to DSBs and unwinds DNA via a highly rapid and processive ATP-dependent bidirectional helicase activity. Unwinds dsDNA until it encounters a Chi (crossover hotspot instigator) sequence from the 3' direction. Cuts ssDNA a few nucleotides 3' to the Chi site. The properties and activities of the enzyme are changed at Chi. The Chi-altered holoenzyme produces a long 3'-ssDNA overhang and facilitates RecA-binding to the ssDNA for homologous DNA recombination and repair. Holoenzyme degrades any linearized DNA that is unable to undergo homologous recombination. In the holoenzyme this subunit has ssDNA-dependent ATPase and 5'-3' helicase activity. When added to pre-assembled RecBC greatly stimulates nuclease activity and augments holoenzyme processivity. Negatively regulates the RecA-loading ability of RecBCD.</text>
</comment>